<protein>
    <submittedName>
        <fullName evidence="2">Uncharacterized protein</fullName>
    </submittedName>
</protein>
<sequence length="58" mass="6015">MDALRSNRRHSLQPATSKKPWGGNAVAFPTAATMRDSAGSVGDGLAAIGRFNLCPLSS</sequence>
<dbReference type="EMBL" id="MCGT01000031">
    <property type="protein sequence ID" value="ORX48018.1"/>
    <property type="molecule type" value="Genomic_DNA"/>
</dbReference>
<proteinExistence type="predicted"/>
<dbReference type="Proteomes" id="UP000242146">
    <property type="component" value="Unassembled WGS sequence"/>
</dbReference>
<evidence type="ECO:0000313" key="2">
    <source>
        <dbReference type="EMBL" id="ORX48018.1"/>
    </source>
</evidence>
<reference evidence="2 3" key="1">
    <citation type="submission" date="2016-07" db="EMBL/GenBank/DDBJ databases">
        <title>Pervasive Adenine N6-methylation of Active Genes in Fungi.</title>
        <authorList>
            <consortium name="DOE Joint Genome Institute"/>
            <person name="Mondo S.J."/>
            <person name="Dannebaum R.O."/>
            <person name="Kuo R.C."/>
            <person name="Labutti K."/>
            <person name="Haridas S."/>
            <person name="Kuo A."/>
            <person name="Salamov A."/>
            <person name="Ahrendt S.R."/>
            <person name="Lipzen A."/>
            <person name="Sullivan W."/>
            <person name="Andreopoulos W.B."/>
            <person name="Clum A."/>
            <person name="Lindquist E."/>
            <person name="Daum C."/>
            <person name="Ramamoorthy G.K."/>
            <person name="Gryganskyi A."/>
            <person name="Culley D."/>
            <person name="Magnuson J.K."/>
            <person name="James T.Y."/>
            <person name="O'Malley M.A."/>
            <person name="Stajich J.E."/>
            <person name="Spatafora J.W."/>
            <person name="Visel A."/>
            <person name="Grigoriev I.V."/>
        </authorList>
    </citation>
    <scope>NUCLEOTIDE SEQUENCE [LARGE SCALE GENOMIC DNA]</scope>
    <source>
        <strain evidence="2 3">NRRL 3301</strain>
    </source>
</reference>
<name>A0A1X2G8Y3_9FUNG</name>
<feature type="region of interest" description="Disordered" evidence="1">
    <location>
        <begin position="1"/>
        <end position="25"/>
    </location>
</feature>
<comment type="caution">
    <text evidence="2">The sequence shown here is derived from an EMBL/GenBank/DDBJ whole genome shotgun (WGS) entry which is preliminary data.</text>
</comment>
<feature type="compositionally biased region" description="Basic residues" evidence="1">
    <location>
        <begin position="1"/>
        <end position="11"/>
    </location>
</feature>
<dbReference type="AlphaFoldDB" id="A0A1X2G8Y3"/>
<keyword evidence="3" id="KW-1185">Reference proteome</keyword>
<gene>
    <name evidence="2" type="ORF">DM01DRAFT_140796</name>
</gene>
<accession>A0A1X2G8Y3</accession>
<evidence type="ECO:0000256" key="1">
    <source>
        <dbReference type="SAM" id="MobiDB-lite"/>
    </source>
</evidence>
<organism evidence="2 3">
    <name type="scientific">Hesseltinella vesiculosa</name>
    <dbReference type="NCBI Taxonomy" id="101127"/>
    <lineage>
        <taxon>Eukaryota</taxon>
        <taxon>Fungi</taxon>
        <taxon>Fungi incertae sedis</taxon>
        <taxon>Mucoromycota</taxon>
        <taxon>Mucoromycotina</taxon>
        <taxon>Mucoromycetes</taxon>
        <taxon>Mucorales</taxon>
        <taxon>Cunninghamellaceae</taxon>
        <taxon>Hesseltinella</taxon>
    </lineage>
</organism>
<evidence type="ECO:0000313" key="3">
    <source>
        <dbReference type="Proteomes" id="UP000242146"/>
    </source>
</evidence>